<name>A0A6A6CLP6_ZASCE</name>
<gene>
    <name evidence="1" type="ORF">M409DRAFT_53909</name>
</gene>
<protein>
    <submittedName>
        <fullName evidence="1">Uncharacterized protein</fullName>
    </submittedName>
</protein>
<dbReference type="EMBL" id="ML993592">
    <property type="protein sequence ID" value="KAF2167971.1"/>
    <property type="molecule type" value="Genomic_DNA"/>
</dbReference>
<reference evidence="1" key="1">
    <citation type="journal article" date="2020" name="Stud. Mycol.">
        <title>101 Dothideomycetes genomes: a test case for predicting lifestyles and emergence of pathogens.</title>
        <authorList>
            <person name="Haridas S."/>
            <person name="Albert R."/>
            <person name="Binder M."/>
            <person name="Bloem J."/>
            <person name="Labutti K."/>
            <person name="Salamov A."/>
            <person name="Andreopoulos B."/>
            <person name="Baker S."/>
            <person name="Barry K."/>
            <person name="Bills G."/>
            <person name="Bluhm B."/>
            <person name="Cannon C."/>
            <person name="Castanera R."/>
            <person name="Culley D."/>
            <person name="Daum C."/>
            <person name="Ezra D."/>
            <person name="Gonzalez J."/>
            <person name="Henrissat B."/>
            <person name="Kuo A."/>
            <person name="Liang C."/>
            <person name="Lipzen A."/>
            <person name="Lutzoni F."/>
            <person name="Magnuson J."/>
            <person name="Mondo S."/>
            <person name="Nolan M."/>
            <person name="Ohm R."/>
            <person name="Pangilinan J."/>
            <person name="Park H.-J."/>
            <person name="Ramirez L."/>
            <person name="Alfaro M."/>
            <person name="Sun H."/>
            <person name="Tritt A."/>
            <person name="Yoshinaga Y."/>
            <person name="Zwiers L.-H."/>
            <person name="Turgeon B."/>
            <person name="Goodwin S."/>
            <person name="Spatafora J."/>
            <person name="Crous P."/>
            <person name="Grigoriev I."/>
        </authorList>
    </citation>
    <scope>NUCLEOTIDE SEQUENCE</scope>
    <source>
        <strain evidence="1">ATCC 36951</strain>
    </source>
</reference>
<evidence type="ECO:0000313" key="1">
    <source>
        <dbReference type="EMBL" id="KAF2167971.1"/>
    </source>
</evidence>
<dbReference type="GeneID" id="54565775"/>
<organism evidence="1 2">
    <name type="scientific">Zasmidium cellare ATCC 36951</name>
    <dbReference type="NCBI Taxonomy" id="1080233"/>
    <lineage>
        <taxon>Eukaryota</taxon>
        <taxon>Fungi</taxon>
        <taxon>Dikarya</taxon>
        <taxon>Ascomycota</taxon>
        <taxon>Pezizomycotina</taxon>
        <taxon>Dothideomycetes</taxon>
        <taxon>Dothideomycetidae</taxon>
        <taxon>Mycosphaerellales</taxon>
        <taxon>Mycosphaerellaceae</taxon>
        <taxon>Zasmidium</taxon>
    </lineage>
</organism>
<dbReference type="AlphaFoldDB" id="A0A6A6CLP6"/>
<dbReference type="InterPro" id="IPR038883">
    <property type="entry name" value="AN11006-like"/>
</dbReference>
<dbReference type="RefSeq" id="XP_033668860.1">
    <property type="nucleotide sequence ID" value="XM_033812503.1"/>
</dbReference>
<sequence length="344" mass="39834">MASKSTLRADAPEFSMMLCGKHVSPPNILEHSGFRLELRKERYFRPLLPGEKHGDRLCDYYGFPELLQERKQISPEVKTPKKPFPLFKLPAELRVKVYEYAVTSDEAIEFCPEPYFYSGLGPKHRRKGDWWDDFDHAKAYHKQAMKRAAGCAALLRVNKQLCSEATPVFYGENEFRFSNVTGWIGLDLFLYKIGLENHPQCLRVPTSLKQGRDFDDGSPFHRLPDANRPGFLYDTRWFDEEISIDPLLILQKAGKLQHLRLISPANTHITFDYNPFDLTCFNDLKVTVVSLRSEKLMPTMGSDITLPWSHKDAEAAKNMAEQHLEETGEKWEYFDKVIDEYGLY</sequence>
<dbReference type="Proteomes" id="UP000799537">
    <property type="component" value="Unassembled WGS sequence"/>
</dbReference>
<dbReference type="PANTHER" id="PTHR42085:SF1">
    <property type="entry name" value="F-BOX DOMAIN-CONTAINING PROTEIN"/>
    <property type="match status" value="1"/>
</dbReference>
<accession>A0A6A6CLP6</accession>
<keyword evidence="2" id="KW-1185">Reference proteome</keyword>
<dbReference type="PANTHER" id="PTHR42085">
    <property type="entry name" value="F-BOX DOMAIN-CONTAINING PROTEIN"/>
    <property type="match status" value="1"/>
</dbReference>
<dbReference type="OrthoDB" id="5272396at2759"/>
<proteinExistence type="predicted"/>
<evidence type="ECO:0000313" key="2">
    <source>
        <dbReference type="Proteomes" id="UP000799537"/>
    </source>
</evidence>